<evidence type="ECO:0000256" key="3">
    <source>
        <dbReference type="ARBA" id="ARBA00022989"/>
    </source>
</evidence>
<dbReference type="Gene3D" id="1.20.1070.10">
    <property type="entry name" value="Rhodopsin 7-helix transmembrane proteins"/>
    <property type="match status" value="1"/>
</dbReference>
<keyword evidence="2 5" id="KW-0812">Transmembrane</keyword>
<dbReference type="WBParaSite" id="PSAMB.scaffold157size70979.g2696.t1">
    <property type="protein sequence ID" value="PSAMB.scaffold157size70979.g2696.t1"/>
    <property type="gene ID" value="PSAMB.scaffold157size70979.g2696"/>
</dbReference>
<evidence type="ECO:0000256" key="1">
    <source>
        <dbReference type="ARBA" id="ARBA00004370"/>
    </source>
</evidence>
<dbReference type="GO" id="GO:0004930">
    <property type="term" value="F:G protein-coupled receptor activity"/>
    <property type="evidence" value="ECO:0007669"/>
    <property type="project" value="InterPro"/>
</dbReference>
<dbReference type="InterPro" id="IPR000276">
    <property type="entry name" value="GPCR_Rhodpsn"/>
</dbReference>
<protein>
    <submittedName>
        <fullName evidence="8">G-protein coupled receptors family 1 profile domain-containing protein</fullName>
    </submittedName>
</protein>
<dbReference type="InterPro" id="IPR019424">
    <property type="entry name" value="7TM_GPCR_Srsx"/>
</dbReference>
<dbReference type="AlphaFoldDB" id="A0A914V669"/>
<keyword evidence="4 5" id="KW-0472">Membrane</keyword>
<feature type="transmembrane region" description="Helical" evidence="5">
    <location>
        <begin position="58"/>
        <end position="83"/>
    </location>
</feature>
<dbReference type="Pfam" id="PF10320">
    <property type="entry name" value="7TM_GPCR_Srsx"/>
    <property type="match status" value="1"/>
</dbReference>
<dbReference type="PANTHER" id="PTHR23360:SF26">
    <property type="entry name" value="G-PROTEIN COUPLED RECEPTORS FAMILY 1 PROFILE DOMAIN-CONTAINING PROTEIN"/>
    <property type="match status" value="1"/>
</dbReference>
<feature type="transmembrane region" description="Helical" evidence="5">
    <location>
        <begin position="239"/>
        <end position="264"/>
    </location>
</feature>
<feature type="transmembrane region" description="Helical" evidence="5">
    <location>
        <begin position="149"/>
        <end position="169"/>
    </location>
</feature>
<organism evidence="7 8">
    <name type="scientific">Plectus sambesii</name>
    <dbReference type="NCBI Taxonomy" id="2011161"/>
    <lineage>
        <taxon>Eukaryota</taxon>
        <taxon>Metazoa</taxon>
        <taxon>Ecdysozoa</taxon>
        <taxon>Nematoda</taxon>
        <taxon>Chromadorea</taxon>
        <taxon>Plectida</taxon>
        <taxon>Plectina</taxon>
        <taxon>Plectoidea</taxon>
        <taxon>Plectidae</taxon>
        <taxon>Plectus</taxon>
    </lineage>
</organism>
<feature type="transmembrane region" description="Helical" evidence="5">
    <location>
        <begin position="270"/>
        <end position="289"/>
    </location>
</feature>
<proteinExistence type="predicted"/>
<evidence type="ECO:0000256" key="5">
    <source>
        <dbReference type="SAM" id="Phobius"/>
    </source>
</evidence>
<dbReference type="InterPro" id="IPR047130">
    <property type="entry name" value="7TM_GPCR_Srsx_nematod"/>
</dbReference>
<dbReference type="SUPFAM" id="SSF81321">
    <property type="entry name" value="Family A G protein-coupled receptor-like"/>
    <property type="match status" value="1"/>
</dbReference>
<evidence type="ECO:0000259" key="6">
    <source>
        <dbReference type="PROSITE" id="PS50262"/>
    </source>
</evidence>
<dbReference type="SMART" id="SM01381">
    <property type="entry name" value="7TM_GPCR_Srsx"/>
    <property type="match status" value="1"/>
</dbReference>
<dbReference type="GO" id="GO:0016020">
    <property type="term" value="C:membrane"/>
    <property type="evidence" value="ECO:0007669"/>
    <property type="project" value="UniProtKB-SubCell"/>
</dbReference>
<keyword evidence="3 5" id="KW-1133">Transmembrane helix</keyword>
<feature type="domain" description="G-protein coupled receptors family 1 profile" evidence="6">
    <location>
        <begin position="37"/>
        <end position="326"/>
    </location>
</feature>
<evidence type="ECO:0000313" key="8">
    <source>
        <dbReference type="WBParaSite" id="PSAMB.scaffold157size70979.g2696.t1"/>
    </source>
</evidence>
<comment type="subcellular location">
    <subcellularLocation>
        <location evidence="1">Membrane</location>
    </subcellularLocation>
</comment>
<accession>A0A914V669</accession>
<feature type="transmembrane region" description="Helical" evidence="5">
    <location>
        <begin position="20"/>
        <end position="46"/>
    </location>
</feature>
<evidence type="ECO:0000313" key="7">
    <source>
        <dbReference type="Proteomes" id="UP000887566"/>
    </source>
</evidence>
<evidence type="ECO:0000256" key="4">
    <source>
        <dbReference type="ARBA" id="ARBA00023136"/>
    </source>
</evidence>
<evidence type="ECO:0000256" key="2">
    <source>
        <dbReference type="ARBA" id="ARBA00022692"/>
    </source>
</evidence>
<dbReference type="InterPro" id="IPR017452">
    <property type="entry name" value="GPCR_Rhodpsn_7TM"/>
</dbReference>
<reference evidence="8" key="1">
    <citation type="submission" date="2022-11" db="UniProtKB">
        <authorList>
            <consortium name="WormBaseParasite"/>
        </authorList>
    </citation>
    <scope>IDENTIFICATION</scope>
</reference>
<dbReference type="Proteomes" id="UP000887566">
    <property type="component" value="Unplaced"/>
</dbReference>
<dbReference type="PROSITE" id="PS50262">
    <property type="entry name" value="G_PROTEIN_RECEP_F1_2"/>
    <property type="match status" value="1"/>
</dbReference>
<sequence length="326" mass="36858">MNRSDGLLVQNVTDEQIATFVSGFVLYGIEGSILAISNFLITLVVYVYSDLRQQKEYIIVAGLAFANGLQGVGYFIACIGRIAMIRAGYGFVLVSRWQCFTKPWNLIWLVSSPWQDTTLLMVSIDRFIAVAFPLRYFSFSTRYAYLLNLFAYLGALPPLIVGAVISYSYQKPEMAGICYTQSGMGDGYFAFRNMLRFCTNVISLALYVPILILLQKTIKTGPLNDERHMAAQISRLKKVTITLAISAFFVLLFSTIPDIILMLNVLSDRLPLYIITNGNEIAYIFIYSLRFKDIRQGLISLFLLRPLKKSNTAFTSRQTFTRSQRA</sequence>
<feature type="transmembrane region" description="Helical" evidence="5">
    <location>
        <begin position="194"/>
        <end position="214"/>
    </location>
</feature>
<dbReference type="PANTHER" id="PTHR23360">
    <property type="entry name" value="G-PROTEIN COUPLED RECEPTORS FAMILY 1 PROFILE DOMAIN-CONTAINING PROTEIN-RELATED"/>
    <property type="match status" value="1"/>
</dbReference>
<keyword evidence="7" id="KW-1185">Reference proteome</keyword>
<dbReference type="CDD" id="cd00637">
    <property type="entry name" value="7tm_classA_rhodopsin-like"/>
    <property type="match status" value="1"/>
</dbReference>
<name>A0A914V669_9BILA</name>